<organism evidence="1 2">
    <name type="scientific">Phytophthora pseudosyringae</name>
    <dbReference type="NCBI Taxonomy" id="221518"/>
    <lineage>
        <taxon>Eukaryota</taxon>
        <taxon>Sar</taxon>
        <taxon>Stramenopiles</taxon>
        <taxon>Oomycota</taxon>
        <taxon>Peronosporomycetes</taxon>
        <taxon>Peronosporales</taxon>
        <taxon>Peronosporaceae</taxon>
        <taxon>Phytophthora</taxon>
    </lineage>
</organism>
<evidence type="ECO:0000313" key="1">
    <source>
        <dbReference type="EMBL" id="KAG7386276.1"/>
    </source>
</evidence>
<name>A0A8T1VZA9_9STRA</name>
<accession>A0A8T1VZA9</accession>
<gene>
    <name evidence="1" type="ORF">PHYPSEUDO_000490</name>
</gene>
<keyword evidence="2" id="KW-1185">Reference proteome</keyword>
<comment type="caution">
    <text evidence="1">The sequence shown here is derived from an EMBL/GenBank/DDBJ whole genome shotgun (WGS) entry which is preliminary data.</text>
</comment>
<sequence>MPSKTPTLRTGNLTQKEKGLLVQHIRESKLTQNQLREWCRVHFQLPPGPSYPFAGMAQVAEEESLPLSGEDAVHYDYSDDTIAEFCCVTTSCVDLDYNTGQEEDPPVEVPTDRQFAEALNLIMRYFAVKEIDNDGMAPIRHSSSGLRVKSIASRNDHAPA</sequence>
<reference evidence="1" key="1">
    <citation type="submission" date="2021-02" db="EMBL/GenBank/DDBJ databases">
        <authorList>
            <person name="Palmer J.M."/>
        </authorList>
    </citation>
    <scope>NUCLEOTIDE SEQUENCE</scope>
    <source>
        <strain evidence="1">SCRP734</strain>
    </source>
</reference>
<dbReference type="AlphaFoldDB" id="A0A8T1VZA9"/>
<protein>
    <submittedName>
        <fullName evidence="1">Uncharacterized protein</fullName>
    </submittedName>
</protein>
<proteinExistence type="predicted"/>
<dbReference type="EMBL" id="JAGDFM010000104">
    <property type="protein sequence ID" value="KAG7386276.1"/>
    <property type="molecule type" value="Genomic_DNA"/>
</dbReference>
<dbReference type="Proteomes" id="UP000694044">
    <property type="component" value="Unassembled WGS sequence"/>
</dbReference>
<evidence type="ECO:0000313" key="2">
    <source>
        <dbReference type="Proteomes" id="UP000694044"/>
    </source>
</evidence>